<dbReference type="PANTHER" id="PTHR42765">
    <property type="entry name" value="SOLEUCYL-TRNA SYNTHETASE"/>
    <property type="match status" value="1"/>
</dbReference>
<dbReference type="Gene3D" id="1.10.10.830">
    <property type="entry name" value="Ile-tRNA synthetase CP2 domain-like"/>
    <property type="match status" value="1"/>
</dbReference>
<dbReference type="GO" id="GO:0002161">
    <property type="term" value="F:aminoacyl-tRNA deacylase activity"/>
    <property type="evidence" value="ECO:0007669"/>
    <property type="project" value="InterPro"/>
</dbReference>
<dbReference type="InterPro" id="IPR002300">
    <property type="entry name" value="aa-tRNA-synth_Ia"/>
</dbReference>
<accession>A0A0R3WK40</accession>
<dbReference type="EMBL" id="UYWX01000171">
    <property type="protein sequence ID" value="VDM17411.1"/>
    <property type="molecule type" value="Genomic_DNA"/>
</dbReference>
<evidence type="ECO:0000256" key="3">
    <source>
        <dbReference type="ARBA" id="ARBA00022598"/>
    </source>
</evidence>
<dbReference type="SUPFAM" id="SSF50677">
    <property type="entry name" value="ValRS/IleRS/LeuRS editing domain"/>
    <property type="match status" value="1"/>
</dbReference>
<evidence type="ECO:0000256" key="7">
    <source>
        <dbReference type="ARBA" id="ARBA00023146"/>
    </source>
</evidence>
<keyword evidence="6" id="KW-0648">Protein biosynthesis</keyword>
<reference evidence="11 12" key="2">
    <citation type="submission" date="2018-11" db="EMBL/GenBank/DDBJ databases">
        <authorList>
            <consortium name="Pathogen Informatics"/>
        </authorList>
    </citation>
    <scope>NUCLEOTIDE SEQUENCE [LARGE SCALE GENOMIC DNA]</scope>
</reference>
<dbReference type="PRINTS" id="PR00984">
    <property type="entry name" value="TRNASYNTHILE"/>
</dbReference>
<dbReference type="InterPro" id="IPR009008">
    <property type="entry name" value="Val/Leu/Ile-tRNA-synth_edit"/>
</dbReference>
<feature type="domain" description="Aminoacyl-tRNA synthetase class Ia" evidence="9">
    <location>
        <begin position="589"/>
        <end position="699"/>
    </location>
</feature>
<keyword evidence="3" id="KW-0436">Ligase</keyword>
<feature type="domain" description="Methionyl/Valyl/Leucyl/Isoleucyl-tRNA synthetase anticodon-binding" evidence="10">
    <location>
        <begin position="787"/>
        <end position="861"/>
    </location>
</feature>
<dbReference type="InterPro" id="IPR009080">
    <property type="entry name" value="tRNAsynth_Ia_anticodon-bd"/>
</dbReference>
<keyword evidence="7" id="KW-0030">Aminoacyl-tRNA synthetase</keyword>
<dbReference type="GO" id="GO:0005524">
    <property type="term" value="F:ATP binding"/>
    <property type="evidence" value="ECO:0007669"/>
    <property type="project" value="UniProtKB-KW"/>
</dbReference>
<dbReference type="GO" id="GO:0032543">
    <property type="term" value="P:mitochondrial translation"/>
    <property type="evidence" value="ECO:0007669"/>
    <property type="project" value="TreeGrafter"/>
</dbReference>
<dbReference type="AlphaFoldDB" id="A0A0R3WK40"/>
<evidence type="ECO:0000313" key="13">
    <source>
        <dbReference type="WBParaSite" id="TTAC_0000106901-mRNA-1"/>
    </source>
</evidence>
<keyword evidence="12" id="KW-1185">Reference proteome</keyword>
<dbReference type="SUPFAM" id="SSF47323">
    <property type="entry name" value="Anticodon-binding domain of a subclass of class I aminoacyl-tRNA synthetases"/>
    <property type="match status" value="1"/>
</dbReference>
<evidence type="ECO:0000256" key="4">
    <source>
        <dbReference type="ARBA" id="ARBA00022741"/>
    </source>
</evidence>
<dbReference type="PANTHER" id="PTHR42765:SF1">
    <property type="entry name" value="ISOLEUCINE--TRNA LIGASE, MITOCHONDRIAL"/>
    <property type="match status" value="1"/>
</dbReference>
<reference evidence="13" key="1">
    <citation type="submission" date="2017-02" db="UniProtKB">
        <authorList>
            <consortium name="WormBaseParasite"/>
        </authorList>
    </citation>
    <scope>IDENTIFICATION</scope>
</reference>
<evidence type="ECO:0000256" key="5">
    <source>
        <dbReference type="ARBA" id="ARBA00022840"/>
    </source>
</evidence>
<dbReference type="InterPro" id="IPR014729">
    <property type="entry name" value="Rossmann-like_a/b/a_fold"/>
</dbReference>
<dbReference type="GO" id="GO:0004822">
    <property type="term" value="F:isoleucine-tRNA ligase activity"/>
    <property type="evidence" value="ECO:0007669"/>
    <property type="project" value="UniProtKB-EC"/>
</dbReference>
<dbReference type="Pfam" id="PF00133">
    <property type="entry name" value="tRNA-synt_1"/>
    <property type="match status" value="2"/>
</dbReference>
<dbReference type="GO" id="GO:0005739">
    <property type="term" value="C:mitochondrion"/>
    <property type="evidence" value="ECO:0007669"/>
    <property type="project" value="TreeGrafter"/>
</dbReference>
<gene>
    <name evidence="11" type="ORF">TTAC_LOCUS1070</name>
</gene>
<proteinExistence type="inferred from homology"/>
<dbReference type="InterPro" id="IPR002301">
    <property type="entry name" value="Ile-tRNA-ligase"/>
</dbReference>
<evidence type="ECO:0000256" key="8">
    <source>
        <dbReference type="ARBA" id="ARBA00032665"/>
    </source>
</evidence>
<evidence type="ECO:0000256" key="2">
    <source>
        <dbReference type="ARBA" id="ARBA00013165"/>
    </source>
</evidence>
<dbReference type="Pfam" id="PF08264">
    <property type="entry name" value="Anticodon_1"/>
    <property type="match status" value="1"/>
</dbReference>
<organism evidence="13">
    <name type="scientific">Hydatigena taeniaeformis</name>
    <name type="common">Feline tapeworm</name>
    <name type="synonym">Taenia taeniaeformis</name>
    <dbReference type="NCBI Taxonomy" id="6205"/>
    <lineage>
        <taxon>Eukaryota</taxon>
        <taxon>Metazoa</taxon>
        <taxon>Spiralia</taxon>
        <taxon>Lophotrochozoa</taxon>
        <taxon>Platyhelminthes</taxon>
        <taxon>Cestoda</taxon>
        <taxon>Eucestoda</taxon>
        <taxon>Cyclophyllidea</taxon>
        <taxon>Taeniidae</taxon>
        <taxon>Hydatigera</taxon>
    </lineage>
</organism>
<dbReference type="GO" id="GO:0006428">
    <property type="term" value="P:isoleucyl-tRNA aminoacylation"/>
    <property type="evidence" value="ECO:0007669"/>
    <property type="project" value="InterPro"/>
</dbReference>
<keyword evidence="5" id="KW-0067">ATP-binding</keyword>
<keyword evidence="4" id="KW-0547">Nucleotide-binding</keyword>
<evidence type="ECO:0000256" key="1">
    <source>
        <dbReference type="ARBA" id="ARBA00005594"/>
    </source>
</evidence>
<protein>
    <recommendedName>
        <fullName evidence="2">isoleucine--tRNA ligase</fullName>
        <ecNumber evidence="2">6.1.1.5</ecNumber>
    </recommendedName>
    <alternativeName>
        <fullName evidence="8">Isoleucyl-tRNA synthetase</fullName>
    </alternativeName>
</protein>
<evidence type="ECO:0000313" key="11">
    <source>
        <dbReference type="EMBL" id="VDM17411.1"/>
    </source>
</evidence>
<dbReference type="WBParaSite" id="TTAC_0000106901-mRNA-1">
    <property type="protein sequence ID" value="TTAC_0000106901-mRNA-1"/>
    <property type="gene ID" value="TTAC_0000106901"/>
</dbReference>
<sequence length="1049" mass="118480">IKDLATGNVSVRDADFILHDGPPYANGPIHFGHALNKILKDFVVRRQKVCGKSVSFIPGWDCHGLPIELAAVGSNLSLSPMSVRMASLERATRCMTDQLVAFRELNILADWNRPYSTLDPCYQATVMRAFYDLYASDFIVREHKPVYWSRTTRSAISDSELEYNPEHQSPSLYFLAELLIQPTWIPTQYRKYPTNVVVWTTTPWTIVANEAIIFHPSDEYSVLLDKETERNLIVASHFVNVLCKLLGCGPTRFELITSLRGECFESYAYEPPLGRRWGYNHHGNRRCHRYRLIPGDFLEHDKGTGFVHCAPAHGKEDFDFARRHGLPLRALVDEETKFTQEAGTDLAGMLVQDEGNSAVIDLLGDRVLVLDTIQHSYPYEWRTKQPVITRLSEQWFINTDKLEGPAKAAYADVNVFPPERKSLMQSFIEKRPFWCISRQRNWGIPIPVLFHKPHHNRALVDGAFIKAVAERVSREGSDFWWNSAIPNSQLIPPGCLEKVCSLSPSQVFWSLKIGIETINVSIRHFVMPVSTFKRSTGFMKTYFYLNVFASFVVDREFLHLVLGQCLLKHHFIWTAVALSSQWNLTACAADTELIRGTDIFDVWFESGLSWLAVLPKDRVADVCVEGLDQFRGWFSSSLLLSVALTKMAPFKSLVVHGFTTDSEGRKMSKSLGNVLSPQEVLRATNGCTDVLRRWTAASGLGMRSTVSINAFKAHTIAYKKLRNLFRFILGNVHDLLAKEGRVTAPILKDSSSVLVPIEQLSLLDKWYLCIVGNFCVNCFEIYYPQHRYESLIADCDQLVSRISSTYFNAVKDILYCDASDSADRRAIQHILILTAEALRHCLSPILPDLMEEVNVALGPPLDTTPELSKLLHQAAVEWSRDYAHLPEAVARACALRQSIAARQRTEVDGKETKLWPGPTSNPLARLHIILDEKRTDSKDFEDLKLLNGRVDVESTSALCRILRCASVRFGSTSERTNCIELNLDNVGEAVHGEETELEAGVDSHHLTCLLRVAHDSTQCPRCRRYCSANKALCTRCAPLVSEVQHEVSC</sequence>
<dbReference type="InterPro" id="IPR013155">
    <property type="entry name" value="M/V/L/I-tRNA-synth_anticd-bd"/>
</dbReference>
<comment type="similarity">
    <text evidence="1">Belongs to the class-I aminoacyl-tRNA synthetase family.</text>
</comment>
<dbReference type="EC" id="6.1.1.5" evidence="2"/>
<evidence type="ECO:0000313" key="12">
    <source>
        <dbReference type="Proteomes" id="UP000274429"/>
    </source>
</evidence>
<name>A0A0R3WK40_HYDTA</name>
<dbReference type="Gene3D" id="3.90.740.10">
    <property type="entry name" value="Valyl/Leucyl/Isoleucyl-tRNA synthetase, editing domain"/>
    <property type="match status" value="1"/>
</dbReference>
<dbReference type="Proteomes" id="UP000274429">
    <property type="component" value="Unassembled WGS sequence"/>
</dbReference>
<dbReference type="Gene3D" id="1.10.730.20">
    <property type="match status" value="1"/>
</dbReference>
<evidence type="ECO:0000256" key="6">
    <source>
        <dbReference type="ARBA" id="ARBA00022917"/>
    </source>
</evidence>
<dbReference type="InterPro" id="IPR050081">
    <property type="entry name" value="Ile-tRNA_ligase"/>
</dbReference>
<dbReference type="OrthoDB" id="10264412at2759"/>
<dbReference type="SUPFAM" id="SSF52374">
    <property type="entry name" value="Nucleotidylyl transferase"/>
    <property type="match status" value="1"/>
</dbReference>
<evidence type="ECO:0000259" key="10">
    <source>
        <dbReference type="Pfam" id="PF08264"/>
    </source>
</evidence>
<feature type="domain" description="Aminoacyl-tRNA synthetase class Ia" evidence="9">
    <location>
        <begin position="14"/>
        <end position="485"/>
    </location>
</feature>
<dbReference type="Gene3D" id="3.40.50.620">
    <property type="entry name" value="HUPs"/>
    <property type="match status" value="2"/>
</dbReference>
<evidence type="ECO:0000259" key="9">
    <source>
        <dbReference type="Pfam" id="PF00133"/>
    </source>
</evidence>
<dbReference type="STRING" id="6205.A0A0R3WK40"/>